<evidence type="ECO:0000259" key="6">
    <source>
        <dbReference type="Pfam" id="PF02900"/>
    </source>
</evidence>
<accession>A0A7D5SIR4</accession>
<evidence type="ECO:0000256" key="3">
    <source>
        <dbReference type="ARBA" id="ARBA00022723"/>
    </source>
</evidence>
<comment type="cofactor">
    <cofactor evidence="1">
        <name>Zn(2+)</name>
        <dbReference type="ChEBI" id="CHEBI:29105"/>
    </cofactor>
</comment>
<dbReference type="Proteomes" id="UP000509684">
    <property type="component" value="Chromosome"/>
</dbReference>
<evidence type="ECO:0000256" key="2">
    <source>
        <dbReference type="ARBA" id="ARBA00007581"/>
    </source>
</evidence>
<feature type="domain" description="Extradiol ring-cleavage dioxygenase class III enzyme subunit B" evidence="6">
    <location>
        <begin position="37"/>
        <end position="239"/>
    </location>
</feature>
<dbReference type="AlphaFoldDB" id="A0A7D5SIR4"/>
<dbReference type="Gene3D" id="3.40.830.10">
    <property type="entry name" value="LigB-like"/>
    <property type="match status" value="1"/>
</dbReference>
<dbReference type="PANTHER" id="PTHR30096">
    <property type="entry name" value="4,5-DOPA DIOXYGENASE EXTRADIOL-LIKE PROTEIN"/>
    <property type="match status" value="1"/>
</dbReference>
<protein>
    <submittedName>
        <fullName evidence="7">Dioxygenase</fullName>
    </submittedName>
</protein>
<keyword evidence="4" id="KW-0862">Zinc</keyword>
<proteinExistence type="inferred from homology"/>
<evidence type="ECO:0000256" key="1">
    <source>
        <dbReference type="ARBA" id="ARBA00001947"/>
    </source>
</evidence>
<keyword evidence="7" id="KW-0223">Dioxygenase</keyword>
<dbReference type="PIRSF" id="PIRSF006157">
    <property type="entry name" value="Doxgns_DODA"/>
    <property type="match status" value="1"/>
</dbReference>
<evidence type="ECO:0000256" key="4">
    <source>
        <dbReference type="ARBA" id="ARBA00022833"/>
    </source>
</evidence>
<dbReference type="SUPFAM" id="SSF53213">
    <property type="entry name" value="LigB-like"/>
    <property type="match status" value="1"/>
</dbReference>
<dbReference type="KEGG" id="acog:HWD57_06130"/>
<dbReference type="InterPro" id="IPR004183">
    <property type="entry name" value="Xdiol_dOase_suB"/>
</dbReference>
<evidence type="ECO:0000313" key="8">
    <source>
        <dbReference type="Proteomes" id="UP000509684"/>
    </source>
</evidence>
<gene>
    <name evidence="7" type="ORF">HWD57_06130</name>
</gene>
<evidence type="ECO:0000313" key="7">
    <source>
        <dbReference type="EMBL" id="QLH49405.1"/>
    </source>
</evidence>
<dbReference type="EMBL" id="CP058708">
    <property type="protein sequence ID" value="QLH49405.1"/>
    <property type="molecule type" value="Genomic_DNA"/>
</dbReference>
<dbReference type="CDD" id="cd07363">
    <property type="entry name" value="45_DOPA_Dioxygenase"/>
    <property type="match status" value="1"/>
</dbReference>
<keyword evidence="5" id="KW-0560">Oxidoreductase</keyword>
<keyword evidence="3" id="KW-0479">Metal-binding</keyword>
<organism evidence="7 8">
    <name type="scientific">Candidatus Accumulibacter cognatus</name>
    <dbReference type="NCBI Taxonomy" id="2954383"/>
    <lineage>
        <taxon>Bacteria</taxon>
        <taxon>Pseudomonadati</taxon>
        <taxon>Pseudomonadota</taxon>
        <taxon>Betaproteobacteria</taxon>
        <taxon>Candidatus Accumulibacter</taxon>
    </lineage>
</organism>
<comment type="similarity">
    <text evidence="2">Belongs to the DODA-type extradiol aromatic ring-opening dioxygenase family.</text>
</comment>
<dbReference type="InterPro" id="IPR014436">
    <property type="entry name" value="Extradiol_dOase_DODA"/>
</dbReference>
<reference evidence="7 8" key="1">
    <citation type="journal article" date="2019" name="Microbiome">
        <title>Annotated bacterial chromosomes from frame-shift-corrected long-read metagenomic data.</title>
        <authorList>
            <person name="Arumugam K."/>
            <person name="Bagci C."/>
            <person name="Bessarab I."/>
            <person name="Beier S."/>
            <person name="Buchfink B."/>
            <person name="Gorska A."/>
            <person name="Qiu G."/>
            <person name="Huson D.H."/>
            <person name="Williams R.B.H."/>
        </authorList>
    </citation>
    <scope>NUCLEOTIDE SEQUENCE [LARGE SCALE GENOMIC DNA]</scope>
    <source>
        <strain evidence="7">SSA1</strain>
    </source>
</reference>
<evidence type="ECO:0000256" key="5">
    <source>
        <dbReference type="ARBA" id="ARBA00023002"/>
    </source>
</evidence>
<sequence>MRTSFPVLFVPHGAPGFALRPGAAGRAMETAVDGLPLPRAIVIVSAHWDTPVPTVGFAEHPRTIHDFWGFPDELYALRYPATGCREASREVVHAITAAALPIREDATRGLDHGAWIPLRLMYPEAQVPVIPVSLQSAGGPQQAWRLGQALAPLAARGILIVGSGNVTHNLRDYQLAARQTRPTPDYVRTFPEWLADRLAAHDVATLLDYRRQAPGAVQAHPSEEHLLPLFVALGASGNQARVQRFHAGIDDYVIAMDAYSFFPAPGGTTSASPTHPPPG</sequence>
<dbReference type="GO" id="GO:0016702">
    <property type="term" value="F:oxidoreductase activity, acting on single donors with incorporation of molecular oxygen, incorporation of two atoms of oxygen"/>
    <property type="evidence" value="ECO:0007669"/>
    <property type="project" value="UniProtKB-ARBA"/>
</dbReference>
<name>A0A7D5SIR4_9PROT</name>
<dbReference type="Pfam" id="PF02900">
    <property type="entry name" value="LigB"/>
    <property type="match status" value="1"/>
</dbReference>
<dbReference type="PANTHER" id="PTHR30096:SF0">
    <property type="entry name" value="4,5-DOPA DIOXYGENASE EXTRADIOL-LIKE PROTEIN"/>
    <property type="match status" value="1"/>
</dbReference>
<dbReference type="GO" id="GO:0008198">
    <property type="term" value="F:ferrous iron binding"/>
    <property type="evidence" value="ECO:0007669"/>
    <property type="project" value="InterPro"/>
</dbReference>
<dbReference type="GO" id="GO:0008270">
    <property type="term" value="F:zinc ion binding"/>
    <property type="evidence" value="ECO:0007669"/>
    <property type="project" value="InterPro"/>
</dbReference>